<evidence type="ECO:0000313" key="3">
    <source>
        <dbReference type="Proteomes" id="UP000290572"/>
    </source>
</evidence>
<keyword evidence="3" id="KW-1185">Reference proteome</keyword>
<dbReference type="EMBL" id="QBIY01012503">
    <property type="protein sequence ID" value="RXN24941.1"/>
    <property type="molecule type" value="Genomic_DNA"/>
</dbReference>
<accession>A0A498MWU7</accession>
<evidence type="ECO:0000256" key="1">
    <source>
        <dbReference type="SAM" id="MobiDB-lite"/>
    </source>
</evidence>
<organism evidence="2 3">
    <name type="scientific">Labeo rohita</name>
    <name type="common">Indian major carp</name>
    <name type="synonym">Cyprinus rohita</name>
    <dbReference type="NCBI Taxonomy" id="84645"/>
    <lineage>
        <taxon>Eukaryota</taxon>
        <taxon>Metazoa</taxon>
        <taxon>Chordata</taxon>
        <taxon>Craniata</taxon>
        <taxon>Vertebrata</taxon>
        <taxon>Euteleostomi</taxon>
        <taxon>Actinopterygii</taxon>
        <taxon>Neopterygii</taxon>
        <taxon>Teleostei</taxon>
        <taxon>Ostariophysi</taxon>
        <taxon>Cypriniformes</taxon>
        <taxon>Cyprinidae</taxon>
        <taxon>Labeoninae</taxon>
        <taxon>Labeonini</taxon>
        <taxon>Labeo</taxon>
    </lineage>
</organism>
<feature type="region of interest" description="Disordered" evidence="1">
    <location>
        <begin position="101"/>
        <end position="164"/>
    </location>
</feature>
<reference evidence="2 3" key="1">
    <citation type="submission" date="2018-03" db="EMBL/GenBank/DDBJ databases">
        <title>Draft genome sequence of Rohu Carp (Labeo rohita).</title>
        <authorList>
            <person name="Das P."/>
            <person name="Kushwaha B."/>
            <person name="Joshi C.G."/>
            <person name="Kumar D."/>
            <person name="Nagpure N.S."/>
            <person name="Sahoo L."/>
            <person name="Das S.P."/>
            <person name="Bit A."/>
            <person name="Patnaik S."/>
            <person name="Meher P.K."/>
            <person name="Jayasankar P."/>
            <person name="Koringa P.G."/>
            <person name="Patel N.V."/>
            <person name="Hinsu A.T."/>
            <person name="Kumar R."/>
            <person name="Pandey M."/>
            <person name="Agarwal S."/>
            <person name="Srivastava S."/>
            <person name="Singh M."/>
            <person name="Iquebal M.A."/>
            <person name="Jaiswal S."/>
            <person name="Angadi U.B."/>
            <person name="Kumar N."/>
            <person name="Raza M."/>
            <person name="Shah T.M."/>
            <person name="Rai A."/>
            <person name="Jena J.K."/>
        </authorList>
    </citation>
    <scope>NUCLEOTIDE SEQUENCE [LARGE SCALE GENOMIC DNA]</scope>
    <source>
        <strain evidence="2">DASCIFA01</strain>
        <tissue evidence="2">Testis</tissue>
    </source>
</reference>
<feature type="region of interest" description="Disordered" evidence="1">
    <location>
        <begin position="1"/>
        <end position="67"/>
    </location>
</feature>
<proteinExistence type="predicted"/>
<protein>
    <submittedName>
        <fullName evidence="2">UPF0160 mitochondrial-like protein</fullName>
    </submittedName>
</protein>
<gene>
    <name evidence="2" type="ORF">ROHU_021894</name>
</gene>
<feature type="compositionally biased region" description="Basic residues" evidence="1">
    <location>
        <begin position="1"/>
        <end position="14"/>
    </location>
</feature>
<sequence length="164" mass="17677">MATRKKAPKSRRPGLRSQAKLEAKGDETWDSLTSEGEEASSVEPPGASSKPGPGQTSGPSTLPSGGLVSLMSLMRDFLEAQQAREERYVQELQGIRESIQQTVRSSVATPSDMGSLRMELPTPGPPRVSTTSTRAPQPRVPIHRSETPVPVLQPGDDIESYLEV</sequence>
<feature type="compositionally biased region" description="Polar residues" evidence="1">
    <location>
        <begin position="54"/>
        <end position="63"/>
    </location>
</feature>
<dbReference type="AlphaFoldDB" id="A0A498MWU7"/>
<name>A0A498MWU7_LABRO</name>
<comment type="caution">
    <text evidence="2">The sequence shown here is derived from an EMBL/GenBank/DDBJ whole genome shotgun (WGS) entry which is preliminary data.</text>
</comment>
<evidence type="ECO:0000313" key="2">
    <source>
        <dbReference type="EMBL" id="RXN24941.1"/>
    </source>
</evidence>
<dbReference type="Proteomes" id="UP000290572">
    <property type="component" value="Unassembled WGS sequence"/>
</dbReference>